<dbReference type="PROSITE" id="PS00675">
    <property type="entry name" value="SIGMA54_INTERACT_1"/>
    <property type="match status" value="1"/>
</dbReference>
<dbReference type="SUPFAM" id="SSF52172">
    <property type="entry name" value="CheY-like"/>
    <property type="match status" value="1"/>
</dbReference>
<sequence length="497" mass="53985">MTATVLVVDDDPVQRRLLDAMLKRCGYDAVVAETGQAALQMLTGPEGDRFDAIVLDLVMPELDGMGVLAALRERAIETPVIVQTANGSIETVVQAMRAGAVDFVVKPVGAERLQISLKNALKLGALEHELRHIKRRASGTLGFRDLATKSADMARVVRLAERAAKSNIPILIEGESGVGKEVLARAIQGSSDRKGKPFVTVNCGAIPHNLVESILFGHEKGAFTGATERHVGKFVEASGGTLFLDEVGELPLDAQVKLLRAIQEGEVDPVGGKKSVRVDIRIISATNKSLLDQVKAGEFREDLYYRLNVFPITLPPLRQRREDIADLARGFLARFAAEEGKKLRGIGAEALALISGYDWPGNVRQLENAMFRAVVLADGDELTVAEFPQIAAQMEGYDVRIPPAPAPLGPAEARSEPPRIIQMPVRDPNSLELVAGSDMRTLDELEREIIKFALAHYRGHMSEISRKLGIGRSTLYRKLKDYGLIEPGVATDETDAA</sequence>
<evidence type="ECO:0000256" key="9">
    <source>
        <dbReference type="ARBA" id="ARBA00023015"/>
    </source>
</evidence>
<evidence type="ECO:0000256" key="7">
    <source>
        <dbReference type="ARBA" id="ARBA00022840"/>
    </source>
</evidence>
<evidence type="ECO:0000256" key="5">
    <source>
        <dbReference type="ARBA" id="ARBA00022553"/>
    </source>
</evidence>
<comment type="caution">
    <text evidence="20">The sequence shown here is derived from an EMBL/GenBank/DDBJ whole genome shotgun (WGS) entry which is preliminary data.</text>
</comment>
<protein>
    <recommendedName>
        <fullName evidence="2">DNA-binding transcriptional regulator NtrC</fullName>
    </recommendedName>
    <alternativeName>
        <fullName evidence="14">Nitrogen regulation protein NR(I)</fullName>
    </alternativeName>
    <alternativeName>
        <fullName evidence="15">Nitrogen regulator I</fullName>
    </alternativeName>
</protein>
<keyword evidence="10" id="KW-0238">DNA-binding</keyword>
<dbReference type="EMBL" id="JBHSLU010000045">
    <property type="protein sequence ID" value="MFC5506493.1"/>
    <property type="molecule type" value="Genomic_DNA"/>
</dbReference>
<name>A0ABW0P2C0_9HYPH</name>
<dbReference type="CDD" id="cd00009">
    <property type="entry name" value="AAA"/>
    <property type="match status" value="1"/>
</dbReference>
<evidence type="ECO:0000256" key="6">
    <source>
        <dbReference type="ARBA" id="ARBA00022741"/>
    </source>
</evidence>
<comment type="subcellular location">
    <subcellularLocation>
        <location evidence="1">Cytoplasm</location>
    </subcellularLocation>
</comment>
<keyword evidence="3" id="KW-0963">Cytoplasm</keyword>
<proteinExistence type="predicted"/>
<dbReference type="SMART" id="SM00382">
    <property type="entry name" value="AAA"/>
    <property type="match status" value="1"/>
</dbReference>
<dbReference type="InterPro" id="IPR058031">
    <property type="entry name" value="AAA_lid_NorR"/>
</dbReference>
<evidence type="ECO:0000256" key="8">
    <source>
        <dbReference type="ARBA" id="ARBA00023012"/>
    </source>
</evidence>
<evidence type="ECO:0000256" key="17">
    <source>
        <dbReference type="PROSITE-ProRule" id="PRU00169"/>
    </source>
</evidence>
<evidence type="ECO:0000256" key="15">
    <source>
        <dbReference type="ARBA" id="ARBA00031910"/>
    </source>
</evidence>
<dbReference type="InterPro" id="IPR002078">
    <property type="entry name" value="Sigma_54_int"/>
</dbReference>
<keyword evidence="8" id="KW-0902">Two-component regulatory system</keyword>
<dbReference type="PANTHER" id="PTHR32071">
    <property type="entry name" value="TRANSCRIPTIONAL REGULATORY PROTEIN"/>
    <property type="match status" value="1"/>
</dbReference>
<dbReference type="Proteomes" id="UP001596060">
    <property type="component" value="Unassembled WGS sequence"/>
</dbReference>
<dbReference type="Pfam" id="PF00072">
    <property type="entry name" value="Response_reg"/>
    <property type="match status" value="1"/>
</dbReference>
<dbReference type="Pfam" id="PF00158">
    <property type="entry name" value="Sigma54_activat"/>
    <property type="match status" value="1"/>
</dbReference>
<dbReference type="RefSeq" id="WP_377817211.1">
    <property type="nucleotide sequence ID" value="NZ_JBHSLU010000045.1"/>
</dbReference>
<keyword evidence="6" id="KW-0547">Nucleotide-binding</keyword>
<evidence type="ECO:0000256" key="11">
    <source>
        <dbReference type="ARBA" id="ARBA00023159"/>
    </source>
</evidence>
<evidence type="ECO:0000256" key="10">
    <source>
        <dbReference type="ARBA" id="ARBA00023125"/>
    </source>
</evidence>
<evidence type="ECO:0000256" key="1">
    <source>
        <dbReference type="ARBA" id="ARBA00004496"/>
    </source>
</evidence>
<dbReference type="InterPro" id="IPR025662">
    <property type="entry name" value="Sigma_54_int_dom_ATP-bd_1"/>
</dbReference>
<dbReference type="PROSITE" id="PS00676">
    <property type="entry name" value="SIGMA54_INTERACT_2"/>
    <property type="match status" value="1"/>
</dbReference>
<keyword evidence="11" id="KW-0010">Activator</keyword>
<dbReference type="InterPro" id="IPR003593">
    <property type="entry name" value="AAA+_ATPase"/>
</dbReference>
<dbReference type="InterPro" id="IPR025944">
    <property type="entry name" value="Sigma_54_int_dom_CS"/>
</dbReference>
<keyword evidence="12" id="KW-0804">Transcription</keyword>
<evidence type="ECO:0000256" key="13">
    <source>
        <dbReference type="ARBA" id="ARBA00023231"/>
    </source>
</evidence>
<evidence type="ECO:0000256" key="16">
    <source>
        <dbReference type="ARBA" id="ARBA00043886"/>
    </source>
</evidence>
<evidence type="ECO:0000259" key="18">
    <source>
        <dbReference type="PROSITE" id="PS50045"/>
    </source>
</evidence>
<keyword evidence="4" id="KW-0678">Repressor</keyword>
<keyword evidence="7" id="KW-0067">ATP-binding</keyword>
<dbReference type="Gene3D" id="3.40.50.300">
    <property type="entry name" value="P-loop containing nucleotide triphosphate hydrolases"/>
    <property type="match status" value="1"/>
</dbReference>
<evidence type="ECO:0000313" key="21">
    <source>
        <dbReference type="Proteomes" id="UP001596060"/>
    </source>
</evidence>
<reference evidence="21" key="1">
    <citation type="journal article" date="2019" name="Int. J. Syst. Evol. Microbiol.">
        <title>The Global Catalogue of Microorganisms (GCM) 10K type strain sequencing project: providing services to taxonomists for standard genome sequencing and annotation.</title>
        <authorList>
            <consortium name="The Broad Institute Genomics Platform"/>
            <consortium name="The Broad Institute Genome Sequencing Center for Infectious Disease"/>
            <person name="Wu L."/>
            <person name="Ma J."/>
        </authorList>
    </citation>
    <scope>NUCLEOTIDE SEQUENCE [LARGE SCALE GENOMIC DNA]</scope>
    <source>
        <strain evidence="21">CCUG 43117</strain>
    </source>
</reference>
<comment type="function">
    <text evidence="16">Member of the two-component regulatory system NtrB/NtrC, which controls expression of the nitrogen-regulated (ntr) genes in response to nitrogen limitation. Phosphorylated NtrC binds directly to DNA and stimulates the formation of open promoter-sigma54-RNA polymerase complexes.</text>
</comment>
<keyword evidence="21" id="KW-1185">Reference proteome</keyword>
<dbReference type="InterPro" id="IPR027417">
    <property type="entry name" value="P-loop_NTPase"/>
</dbReference>
<dbReference type="InterPro" id="IPR011006">
    <property type="entry name" value="CheY-like_superfamily"/>
</dbReference>
<dbReference type="Pfam" id="PF02954">
    <property type="entry name" value="HTH_8"/>
    <property type="match status" value="1"/>
</dbReference>
<evidence type="ECO:0000256" key="12">
    <source>
        <dbReference type="ARBA" id="ARBA00023163"/>
    </source>
</evidence>
<dbReference type="InterPro" id="IPR001789">
    <property type="entry name" value="Sig_transdc_resp-reg_receiver"/>
</dbReference>
<dbReference type="PROSITE" id="PS50045">
    <property type="entry name" value="SIGMA54_INTERACT_4"/>
    <property type="match status" value="1"/>
</dbReference>
<feature type="modified residue" description="4-aspartylphosphate" evidence="17">
    <location>
        <position position="56"/>
    </location>
</feature>
<gene>
    <name evidence="20" type="ORF">ACFPN9_14640</name>
</gene>
<evidence type="ECO:0000256" key="14">
    <source>
        <dbReference type="ARBA" id="ARBA00029881"/>
    </source>
</evidence>
<dbReference type="PANTHER" id="PTHR32071:SF95">
    <property type="entry name" value="DNA-BINDING TRANSCRIPTIONAL REGULATOR NTRC"/>
    <property type="match status" value="1"/>
</dbReference>
<evidence type="ECO:0000256" key="2">
    <source>
        <dbReference type="ARBA" id="ARBA00019059"/>
    </source>
</evidence>
<dbReference type="SUPFAM" id="SSF46689">
    <property type="entry name" value="Homeodomain-like"/>
    <property type="match status" value="1"/>
</dbReference>
<dbReference type="Gene3D" id="3.40.50.2300">
    <property type="match status" value="1"/>
</dbReference>
<dbReference type="Gene3D" id="1.10.10.60">
    <property type="entry name" value="Homeodomain-like"/>
    <property type="match status" value="1"/>
</dbReference>
<feature type="domain" description="Sigma-54 factor interaction" evidence="18">
    <location>
        <begin position="146"/>
        <end position="375"/>
    </location>
</feature>
<evidence type="ECO:0000256" key="4">
    <source>
        <dbReference type="ARBA" id="ARBA00022491"/>
    </source>
</evidence>
<keyword evidence="5 17" id="KW-0597">Phosphoprotein</keyword>
<dbReference type="InterPro" id="IPR025943">
    <property type="entry name" value="Sigma_54_int_dom_ATP-bd_2"/>
</dbReference>
<dbReference type="SMART" id="SM00448">
    <property type="entry name" value="REC"/>
    <property type="match status" value="1"/>
</dbReference>
<organism evidence="20 21">
    <name type="scientific">Bosea massiliensis</name>
    <dbReference type="NCBI Taxonomy" id="151419"/>
    <lineage>
        <taxon>Bacteria</taxon>
        <taxon>Pseudomonadati</taxon>
        <taxon>Pseudomonadota</taxon>
        <taxon>Alphaproteobacteria</taxon>
        <taxon>Hyphomicrobiales</taxon>
        <taxon>Boseaceae</taxon>
        <taxon>Bosea</taxon>
    </lineage>
</organism>
<accession>A0ABW0P2C0</accession>
<dbReference type="PRINTS" id="PR01590">
    <property type="entry name" value="HTHFIS"/>
</dbReference>
<dbReference type="PROSITE" id="PS50110">
    <property type="entry name" value="RESPONSE_REGULATORY"/>
    <property type="match status" value="1"/>
</dbReference>
<dbReference type="InterPro" id="IPR002197">
    <property type="entry name" value="HTH_Fis"/>
</dbReference>
<dbReference type="PROSITE" id="PS00688">
    <property type="entry name" value="SIGMA54_INTERACT_3"/>
    <property type="match status" value="1"/>
</dbReference>
<keyword evidence="13" id="KW-0535">Nitrogen fixation</keyword>
<dbReference type="SUPFAM" id="SSF52540">
    <property type="entry name" value="P-loop containing nucleoside triphosphate hydrolases"/>
    <property type="match status" value="1"/>
</dbReference>
<dbReference type="Pfam" id="PF25601">
    <property type="entry name" value="AAA_lid_14"/>
    <property type="match status" value="1"/>
</dbReference>
<evidence type="ECO:0000259" key="19">
    <source>
        <dbReference type="PROSITE" id="PS50110"/>
    </source>
</evidence>
<feature type="domain" description="Response regulatory" evidence="19">
    <location>
        <begin position="4"/>
        <end position="121"/>
    </location>
</feature>
<keyword evidence="9" id="KW-0805">Transcription regulation</keyword>
<dbReference type="InterPro" id="IPR009057">
    <property type="entry name" value="Homeodomain-like_sf"/>
</dbReference>
<evidence type="ECO:0000256" key="3">
    <source>
        <dbReference type="ARBA" id="ARBA00022490"/>
    </source>
</evidence>
<dbReference type="Gene3D" id="1.10.8.60">
    <property type="match status" value="1"/>
</dbReference>
<evidence type="ECO:0000313" key="20">
    <source>
        <dbReference type="EMBL" id="MFC5506493.1"/>
    </source>
</evidence>